<sequence length="224" mass="24252">MKQLLLISMAVSLFVPPVLSQGNESGYTAVRSVNIGQGSYFATEPYFSSAEDINGHPAAYNQLGSAINSDQRNMQFFVQQLCAELLPNLAGIVKGAPVAVASFVMLDGDLMKTNLFGQQLSENFIHELYKAGIAVIDFKVTDYLRVAPSGDYILSRDYLELGNDIATQFILAGTLVKHRTGYLVNARVVGVKSKLVVASAHGLIPNYVTAGLVSSDFRDGVRVR</sequence>
<dbReference type="OrthoDB" id="6116374at2"/>
<dbReference type="EMBL" id="AAOH01000002">
    <property type="protein sequence ID" value="EAR29596.1"/>
    <property type="molecule type" value="Genomic_DNA"/>
</dbReference>
<comment type="caution">
    <text evidence="3">The sequence shown here is derived from an EMBL/GenBank/DDBJ whole genome shotgun (WGS) entry which is preliminary data.</text>
</comment>
<dbReference type="InterPro" id="IPR041215">
    <property type="entry name" value="FlgO_dom"/>
</dbReference>
<dbReference type="HOGENOM" id="CLU_1234168_0_0_6"/>
<accession>A4C6J2</accession>
<dbReference type="RefSeq" id="WP_009837470.1">
    <property type="nucleotide sequence ID" value="NZ_AAOH01000002.1"/>
</dbReference>
<evidence type="ECO:0000313" key="4">
    <source>
        <dbReference type="Proteomes" id="UP000006201"/>
    </source>
</evidence>
<evidence type="ECO:0000256" key="1">
    <source>
        <dbReference type="SAM" id="SignalP"/>
    </source>
</evidence>
<keyword evidence="1" id="KW-0732">Signal</keyword>
<dbReference type="Proteomes" id="UP000006201">
    <property type="component" value="Unassembled WGS sequence"/>
</dbReference>
<evidence type="ECO:0000259" key="2">
    <source>
        <dbReference type="Pfam" id="PF17680"/>
    </source>
</evidence>
<evidence type="ECO:0000313" key="3">
    <source>
        <dbReference type="EMBL" id="EAR29596.1"/>
    </source>
</evidence>
<feature type="signal peptide" evidence="1">
    <location>
        <begin position="1"/>
        <end position="20"/>
    </location>
</feature>
<name>A4C6J2_9GAMM</name>
<dbReference type="eggNOG" id="COG5616">
    <property type="taxonomic scope" value="Bacteria"/>
</dbReference>
<protein>
    <recommendedName>
        <fullName evidence="2">FlgO domain-containing protein</fullName>
    </recommendedName>
</protein>
<proteinExistence type="predicted"/>
<keyword evidence="4" id="KW-1185">Reference proteome</keyword>
<dbReference type="Pfam" id="PF17680">
    <property type="entry name" value="FlgO"/>
    <property type="match status" value="1"/>
</dbReference>
<gene>
    <name evidence="3" type="ORF">PTD2_12289</name>
</gene>
<dbReference type="AlphaFoldDB" id="A4C6J2"/>
<feature type="chain" id="PRO_5002667187" description="FlgO domain-containing protein" evidence="1">
    <location>
        <begin position="21"/>
        <end position="224"/>
    </location>
</feature>
<dbReference type="STRING" id="87626.PTD2_12289"/>
<feature type="domain" description="FlgO" evidence="2">
    <location>
        <begin position="79"/>
        <end position="208"/>
    </location>
</feature>
<organism evidence="3 4">
    <name type="scientific">Pseudoalteromonas tunicata D2</name>
    <dbReference type="NCBI Taxonomy" id="87626"/>
    <lineage>
        <taxon>Bacteria</taxon>
        <taxon>Pseudomonadati</taxon>
        <taxon>Pseudomonadota</taxon>
        <taxon>Gammaproteobacteria</taxon>
        <taxon>Alteromonadales</taxon>
        <taxon>Pseudoalteromonadaceae</taxon>
        <taxon>Pseudoalteromonas</taxon>
    </lineage>
</organism>
<reference evidence="3 4" key="1">
    <citation type="submission" date="2006-02" db="EMBL/GenBank/DDBJ databases">
        <authorList>
            <person name="Moran M.A."/>
            <person name="Kjelleberg S."/>
            <person name="Egan S."/>
            <person name="Saunders N."/>
            <person name="Thomas T."/>
            <person name="Ferriera S."/>
            <person name="Johnson J."/>
            <person name="Kravitz S."/>
            <person name="Halpern A."/>
            <person name="Remington K."/>
            <person name="Beeson K."/>
            <person name="Tran B."/>
            <person name="Rogers Y.-H."/>
            <person name="Friedman R."/>
            <person name="Venter J.C."/>
        </authorList>
    </citation>
    <scope>NUCLEOTIDE SEQUENCE [LARGE SCALE GENOMIC DNA]</scope>
    <source>
        <strain evidence="3 4">D2</strain>
    </source>
</reference>